<dbReference type="CDD" id="cd09117">
    <property type="entry name" value="PLDc_Bfil_DEXD_like"/>
    <property type="match status" value="1"/>
</dbReference>
<evidence type="ECO:0000313" key="1">
    <source>
        <dbReference type="EMBL" id="PNU02366.1"/>
    </source>
</evidence>
<gene>
    <name evidence="1" type="ORF">A8V01_26395</name>
</gene>
<comment type="caution">
    <text evidence="1">The sequence shown here is derived from an EMBL/GenBank/DDBJ whole genome shotgun (WGS) entry which is preliminary data.</text>
</comment>
<keyword evidence="2" id="KW-1185">Reference proteome</keyword>
<name>A0A2K2FUB7_9SPHN</name>
<dbReference type="SUPFAM" id="SSF56024">
    <property type="entry name" value="Phospholipase D/nuclease"/>
    <property type="match status" value="1"/>
</dbReference>
<dbReference type="AlphaFoldDB" id="A0A2K2FUB7"/>
<organism evidence="1 2">
    <name type="scientific">Novosphingobium guangzhouense</name>
    <dbReference type="NCBI Taxonomy" id="1850347"/>
    <lineage>
        <taxon>Bacteria</taxon>
        <taxon>Pseudomonadati</taxon>
        <taxon>Pseudomonadota</taxon>
        <taxon>Alphaproteobacteria</taxon>
        <taxon>Sphingomonadales</taxon>
        <taxon>Sphingomonadaceae</taxon>
        <taxon>Novosphingobium</taxon>
    </lineage>
</organism>
<evidence type="ECO:0000313" key="2">
    <source>
        <dbReference type="Proteomes" id="UP000236327"/>
    </source>
</evidence>
<dbReference type="Proteomes" id="UP000236327">
    <property type="component" value="Unassembled WGS sequence"/>
</dbReference>
<evidence type="ECO:0008006" key="3">
    <source>
        <dbReference type="Google" id="ProtNLM"/>
    </source>
</evidence>
<dbReference type="RefSeq" id="WP_103098816.1">
    <property type="nucleotide sequence ID" value="NZ_LYMM01000075.1"/>
</dbReference>
<protein>
    <recommendedName>
        <fullName evidence="3">Phospholipase D-like domain-containing protein</fullName>
    </recommendedName>
</protein>
<proteinExistence type="predicted"/>
<dbReference type="EMBL" id="LYMM01000075">
    <property type="protein sequence ID" value="PNU02366.1"/>
    <property type="molecule type" value="Genomic_DNA"/>
</dbReference>
<accession>A0A2K2FUB7</accession>
<dbReference type="Gene3D" id="3.30.870.10">
    <property type="entry name" value="Endonuclease Chain A"/>
    <property type="match status" value="1"/>
</dbReference>
<reference evidence="1 2" key="1">
    <citation type="submission" date="2016-05" db="EMBL/GenBank/DDBJ databases">
        <title>Complete genome sequence of Novosphingobium guangzhouense SA925(T).</title>
        <authorList>
            <person name="Sha S."/>
        </authorList>
    </citation>
    <scope>NUCLEOTIDE SEQUENCE [LARGE SCALE GENOMIC DNA]</scope>
    <source>
        <strain evidence="1 2">SA925</strain>
    </source>
</reference>
<sequence length="404" mass="44643">MKLQFLDASNVRSVLAELMDHHQEFHWAVAWGSLTGVATKLLKYPKKFRNVTFGVAFSQTDPNLVDELIGVAGAKVATKFSGGTYHPKVYGFVSGESAVAVVGSANFTFGGLGKNHEAAVLVEGNVSDPFFRDLLAFTRSSADLGEAVTADFAIAYRASCKRAARMPKPPHDPFEGLHKVKPSALSSSLTSMSWSNYVSEIQASQYHDVEDSIELLRVAQEWFASRRSFADLSLGQRQAIAGLVVDRNERNGADLARDWGWFGSMRGMGNFANLVIANDRHLAQAIDSVPQKGEVLRHHFKTFSRHFTRAFKGADRVGGYATASRLLAMKRPDVFLCVCKPNIAQAAGRMGFARTTLTLDDYWDKVIEIVRLSDWYNADKPDNAEGELWECRVALLDAVLYRPV</sequence>
<dbReference type="OrthoDB" id="6190762at2"/>